<keyword evidence="2" id="KW-0812">Transmembrane</keyword>
<dbReference type="AlphaFoldDB" id="A0A099T223"/>
<dbReference type="RefSeq" id="WP_048193398.1">
    <property type="nucleotide sequence ID" value="NZ_CAAGSM010000002.1"/>
</dbReference>
<dbReference type="EMBL" id="JRHO01000009">
    <property type="protein sequence ID" value="KGK98964.1"/>
    <property type="molecule type" value="Genomic_DNA"/>
</dbReference>
<dbReference type="Proteomes" id="UP000029859">
    <property type="component" value="Unassembled WGS sequence"/>
</dbReference>
<keyword evidence="2" id="KW-1133">Transmembrane helix</keyword>
<organism evidence="3 4">
    <name type="scientific">Methanococcoides methylutens</name>
    <dbReference type="NCBI Taxonomy" id="2226"/>
    <lineage>
        <taxon>Archaea</taxon>
        <taxon>Methanobacteriati</taxon>
        <taxon>Methanobacteriota</taxon>
        <taxon>Stenosarchaea group</taxon>
        <taxon>Methanomicrobia</taxon>
        <taxon>Methanosarcinales</taxon>
        <taxon>Methanosarcinaceae</taxon>
        <taxon>Methanococcoides</taxon>
    </lineage>
</organism>
<feature type="compositionally biased region" description="Basic and acidic residues" evidence="1">
    <location>
        <begin position="206"/>
        <end position="217"/>
    </location>
</feature>
<comment type="caution">
    <text evidence="3">The sequence shown here is derived from an EMBL/GenBank/DDBJ whole genome shotgun (WGS) entry which is preliminary data.</text>
</comment>
<keyword evidence="4" id="KW-1185">Reference proteome</keyword>
<accession>A0A099T223</accession>
<evidence type="ECO:0000313" key="4">
    <source>
        <dbReference type="Proteomes" id="UP000029859"/>
    </source>
</evidence>
<evidence type="ECO:0000313" key="3">
    <source>
        <dbReference type="EMBL" id="KGK98964.1"/>
    </source>
</evidence>
<feature type="region of interest" description="Disordered" evidence="1">
    <location>
        <begin position="206"/>
        <end position="227"/>
    </location>
</feature>
<reference evidence="3 4" key="1">
    <citation type="submission" date="2014-09" db="EMBL/GenBank/DDBJ databases">
        <title>Draft genome sequence of an obligately methylotrophic methanogen, Methanococcoides methylutens, isolated from marine sediment.</title>
        <authorList>
            <person name="Guan Y."/>
            <person name="Ngugi D.K."/>
            <person name="Blom J."/>
            <person name="Ali S."/>
            <person name="Ferry J.G."/>
            <person name="Stingl U."/>
        </authorList>
    </citation>
    <scope>NUCLEOTIDE SEQUENCE [LARGE SCALE GENOMIC DNA]</scope>
    <source>
        <strain evidence="3 4">DSM 2657</strain>
    </source>
</reference>
<name>A0A099T223_METMT</name>
<evidence type="ECO:0000256" key="2">
    <source>
        <dbReference type="SAM" id="Phobius"/>
    </source>
</evidence>
<keyword evidence="2" id="KW-0472">Membrane</keyword>
<proteinExistence type="predicted"/>
<protein>
    <submittedName>
        <fullName evidence="3">Uncharacterized protein</fullName>
    </submittedName>
</protein>
<sequence length="227" mass="25990">MVLELLNEYNSALTLFFSFVVAASTVVYAILTWRLVSETRKTREAQIKPHVSVSFEQSNASGSPGLLDMVMENLGEGPAYDLQFEVTPDFEMDTVKLSEVGFIKNGLRYLGPSQKIRFFLTSLYENYEQKKDNPFEIIVTYKDGLEKKHSELYVIDFSQFSGIGILGTPPLIRIADSLEIIVKDLSKLSSKSQKFNVITQPIEDFREEEHERRERQKAMLAECKKKK</sequence>
<feature type="transmembrane region" description="Helical" evidence="2">
    <location>
        <begin position="12"/>
        <end position="33"/>
    </location>
</feature>
<evidence type="ECO:0000256" key="1">
    <source>
        <dbReference type="SAM" id="MobiDB-lite"/>
    </source>
</evidence>
<dbReference type="OrthoDB" id="142924at2157"/>
<gene>
    <name evidence="3" type="ORF">LI82_02675</name>
</gene>